<sequence>MKKLIIILLALIPVVSQAQNFQKYENMREVSAMVMTSNMFKLLAEIDVDSDDEEVKQYLKLIESLEDIKVISTHNSSIGKQMENDMNAYITKNALQELMRFKDENKNVRFYSKPGSKPSQVKQLVMLFNGQEDNKPITVALSITGNIDLKEISKLAKDLKVPGAEELENLDENN</sequence>
<keyword evidence="3" id="KW-1185">Reference proteome</keyword>
<accession>A0ABU1K557</accession>
<feature type="signal peptide" evidence="1">
    <location>
        <begin position="1"/>
        <end position="18"/>
    </location>
</feature>
<name>A0ABU1K557_9FLAO</name>
<proteinExistence type="predicted"/>
<comment type="caution">
    <text evidence="2">The sequence shown here is derived from an EMBL/GenBank/DDBJ whole genome shotgun (WGS) entry which is preliminary data.</text>
</comment>
<dbReference type="InterPro" id="IPR025348">
    <property type="entry name" value="DUF4252"/>
</dbReference>
<evidence type="ECO:0000313" key="2">
    <source>
        <dbReference type="EMBL" id="MDR6300749.1"/>
    </source>
</evidence>
<feature type="chain" id="PRO_5046157109" description="DUF4252 domain-containing protein" evidence="1">
    <location>
        <begin position="19"/>
        <end position="174"/>
    </location>
</feature>
<organism evidence="2 3">
    <name type="scientific">Mesonia maritima</name>
    <dbReference type="NCBI Taxonomy" id="1793873"/>
    <lineage>
        <taxon>Bacteria</taxon>
        <taxon>Pseudomonadati</taxon>
        <taxon>Bacteroidota</taxon>
        <taxon>Flavobacteriia</taxon>
        <taxon>Flavobacteriales</taxon>
        <taxon>Flavobacteriaceae</taxon>
        <taxon>Mesonia</taxon>
    </lineage>
</organism>
<dbReference type="Proteomes" id="UP001257659">
    <property type="component" value="Unassembled WGS sequence"/>
</dbReference>
<dbReference type="Pfam" id="PF14060">
    <property type="entry name" value="DUF4252"/>
    <property type="match status" value="1"/>
</dbReference>
<protein>
    <recommendedName>
        <fullName evidence="4">DUF4252 domain-containing protein</fullName>
    </recommendedName>
</protein>
<evidence type="ECO:0000313" key="3">
    <source>
        <dbReference type="Proteomes" id="UP001257659"/>
    </source>
</evidence>
<evidence type="ECO:0000256" key="1">
    <source>
        <dbReference type="SAM" id="SignalP"/>
    </source>
</evidence>
<gene>
    <name evidence="2" type="ORF">GGR31_001392</name>
</gene>
<dbReference type="EMBL" id="JAVDQA010000003">
    <property type="protein sequence ID" value="MDR6300749.1"/>
    <property type="molecule type" value="Genomic_DNA"/>
</dbReference>
<keyword evidence="1" id="KW-0732">Signal</keyword>
<dbReference type="RefSeq" id="WP_309727648.1">
    <property type="nucleotide sequence ID" value="NZ_JAVDQA010000003.1"/>
</dbReference>
<reference evidence="2 3" key="1">
    <citation type="submission" date="2023-07" db="EMBL/GenBank/DDBJ databases">
        <title>Genomic Encyclopedia of Type Strains, Phase IV (KMG-IV): sequencing the most valuable type-strain genomes for metagenomic binning, comparative biology and taxonomic classification.</title>
        <authorList>
            <person name="Goeker M."/>
        </authorList>
    </citation>
    <scope>NUCLEOTIDE SEQUENCE [LARGE SCALE GENOMIC DNA]</scope>
    <source>
        <strain evidence="2 3">DSM 102814</strain>
    </source>
</reference>
<evidence type="ECO:0008006" key="4">
    <source>
        <dbReference type="Google" id="ProtNLM"/>
    </source>
</evidence>